<dbReference type="PANTHER" id="PTHR11911">
    <property type="entry name" value="INOSINE-5-MONOPHOSPHATE DEHYDROGENASE RELATED"/>
    <property type="match status" value="1"/>
</dbReference>
<evidence type="ECO:0000259" key="4">
    <source>
        <dbReference type="Pfam" id="PF00478"/>
    </source>
</evidence>
<dbReference type="EMBL" id="RKHQ01000001">
    <property type="protein sequence ID" value="ROR97404.1"/>
    <property type="molecule type" value="Genomic_DNA"/>
</dbReference>
<dbReference type="CDD" id="cd00381">
    <property type="entry name" value="IMPDH"/>
    <property type="match status" value="1"/>
</dbReference>
<evidence type="ECO:0000313" key="5">
    <source>
        <dbReference type="EMBL" id="ROR97404.1"/>
    </source>
</evidence>
<gene>
    <name evidence="5" type="ORF">EDD28_2002</name>
</gene>
<dbReference type="Gene3D" id="3.20.20.70">
    <property type="entry name" value="Aldolase class I"/>
    <property type="match status" value="1"/>
</dbReference>
<dbReference type="SMART" id="SM01240">
    <property type="entry name" value="IMPDH"/>
    <property type="match status" value="1"/>
</dbReference>
<dbReference type="Pfam" id="PF00478">
    <property type="entry name" value="IMPDH"/>
    <property type="match status" value="1"/>
</dbReference>
<sequence length="374" mass="39813">MSNEIEIGRGKRGRRAYTFDDIAVVPSRRTRTPSDVSTSWQIDAYHQEIPVLAAPMDSVMSPATAIELGRLGGIGVLDLEGLWTRYEDPAPLLEEISTIPSGDATRRMQELYAAPIVPDLITQRIREIREAGVPVAGALSPQRTQELWRTVVGAGVDLFVIRGTTVSAEHVSSSAEPLNLKRFIYELDVPVIVGGASTYTAALHLMRTGAAGVLVGFGGGAAQTTRITLGIHAPMATSVADVAAARRDYMDESGGRYVHVIADGSVGRSGDLVKAIACGADAVMLGAALARAVEAPGRGWHWGSEAHHPDLPRGERVRVGTVGTMEEILFGPGGRADGTLNIIGALRKAMATTGFSDVKEFQRVEVVVSPYDPR</sequence>
<keyword evidence="6" id="KW-1185">Reference proteome</keyword>
<dbReference type="AlphaFoldDB" id="A0A3N2DDA3"/>
<dbReference type="FunFam" id="3.20.20.70:FF:000060">
    <property type="entry name" value="IMP dehydrogenase subunit"/>
    <property type="match status" value="1"/>
</dbReference>
<evidence type="ECO:0000256" key="2">
    <source>
        <dbReference type="ARBA" id="ARBA00023002"/>
    </source>
</evidence>
<proteinExistence type="inferred from homology"/>
<comment type="similarity">
    <text evidence="1">Belongs to the IMPDH/GMPR family.</text>
</comment>
<evidence type="ECO:0000256" key="1">
    <source>
        <dbReference type="ARBA" id="ARBA00005502"/>
    </source>
</evidence>
<dbReference type="GO" id="GO:0006183">
    <property type="term" value="P:GTP biosynthetic process"/>
    <property type="evidence" value="ECO:0007669"/>
    <property type="project" value="TreeGrafter"/>
</dbReference>
<dbReference type="InterPro" id="IPR001093">
    <property type="entry name" value="IMP_DH_GMPRt"/>
</dbReference>
<dbReference type="InterPro" id="IPR005992">
    <property type="entry name" value="IMP_DH-rel2"/>
</dbReference>
<keyword evidence="3" id="KW-0520">NAD</keyword>
<dbReference type="SUPFAM" id="SSF51412">
    <property type="entry name" value="Inosine monophosphate dehydrogenase (IMPDH)"/>
    <property type="match status" value="1"/>
</dbReference>
<dbReference type="InterPro" id="IPR013785">
    <property type="entry name" value="Aldolase_TIM"/>
</dbReference>
<dbReference type="GO" id="GO:0003938">
    <property type="term" value="F:IMP dehydrogenase activity"/>
    <property type="evidence" value="ECO:0007669"/>
    <property type="project" value="InterPro"/>
</dbReference>
<dbReference type="PANTHER" id="PTHR11911:SF85">
    <property type="entry name" value="INOSINE-5'-MONOPHOSPHATE DEHYDROGENASE"/>
    <property type="match status" value="1"/>
</dbReference>
<organism evidence="5 6">
    <name type="scientific">Salana multivorans</name>
    <dbReference type="NCBI Taxonomy" id="120377"/>
    <lineage>
        <taxon>Bacteria</taxon>
        <taxon>Bacillati</taxon>
        <taxon>Actinomycetota</taxon>
        <taxon>Actinomycetes</taxon>
        <taxon>Micrococcales</taxon>
        <taxon>Beutenbergiaceae</taxon>
        <taxon>Salana</taxon>
    </lineage>
</organism>
<feature type="domain" description="IMP dehydrogenase/GMP reductase" evidence="4">
    <location>
        <begin position="16"/>
        <end position="298"/>
    </location>
</feature>
<dbReference type="OrthoDB" id="9805398at2"/>
<dbReference type="NCBIfam" id="TIGR01304">
    <property type="entry name" value="IMP_DH_rel_2"/>
    <property type="match status" value="1"/>
</dbReference>
<evidence type="ECO:0000256" key="3">
    <source>
        <dbReference type="ARBA" id="ARBA00023027"/>
    </source>
</evidence>
<evidence type="ECO:0000313" key="6">
    <source>
        <dbReference type="Proteomes" id="UP000275356"/>
    </source>
</evidence>
<accession>A0A3N2DDA3</accession>
<dbReference type="RefSeq" id="WP_123739460.1">
    <property type="nucleotide sequence ID" value="NZ_CALFQU010000023.1"/>
</dbReference>
<comment type="caution">
    <text evidence="5">The sequence shown here is derived from an EMBL/GenBank/DDBJ whole genome shotgun (WGS) entry which is preliminary data.</text>
</comment>
<keyword evidence="2" id="KW-0560">Oxidoreductase</keyword>
<protein>
    <submittedName>
        <fullName evidence="5">IMP dehydrogenase</fullName>
    </submittedName>
</protein>
<dbReference type="Proteomes" id="UP000275356">
    <property type="component" value="Unassembled WGS sequence"/>
</dbReference>
<dbReference type="InterPro" id="IPR005990">
    <property type="entry name" value="IMP_DH"/>
</dbReference>
<reference evidence="5 6" key="1">
    <citation type="submission" date="2018-11" db="EMBL/GenBank/DDBJ databases">
        <title>Sequencing the genomes of 1000 actinobacteria strains.</title>
        <authorList>
            <person name="Klenk H.-P."/>
        </authorList>
    </citation>
    <scope>NUCLEOTIDE SEQUENCE [LARGE SCALE GENOMIC DNA]</scope>
    <source>
        <strain evidence="5 6">DSM 13521</strain>
    </source>
</reference>
<name>A0A3N2DDA3_9MICO</name>